<feature type="signal peptide" evidence="1">
    <location>
        <begin position="1"/>
        <end position="18"/>
    </location>
</feature>
<dbReference type="EMBL" id="JABMIG020000219">
    <property type="protein sequence ID" value="KAL3785166.1"/>
    <property type="molecule type" value="Genomic_DNA"/>
</dbReference>
<protein>
    <recommendedName>
        <fullName evidence="4">Secreted protein</fullName>
    </recommendedName>
</protein>
<accession>A0ABD3PD66</accession>
<evidence type="ECO:0000256" key="1">
    <source>
        <dbReference type="SAM" id="SignalP"/>
    </source>
</evidence>
<comment type="caution">
    <text evidence="2">The sequence shown here is derived from an EMBL/GenBank/DDBJ whole genome shotgun (WGS) entry which is preliminary data.</text>
</comment>
<evidence type="ECO:0008006" key="4">
    <source>
        <dbReference type="Google" id="ProtNLM"/>
    </source>
</evidence>
<dbReference type="AlphaFoldDB" id="A0ABD3PD66"/>
<proteinExistence type="predicted"/>
<keyword evidence="3" id="KW-1185">Reference proteome</keyword>
<sequence>MKLTALFVLLWGTNSTSALHSKERTNRSNNSGGTFNDGVVRGQTNAERIWRQQGSSCDNIWGFEDSVNRHIRRNYVDTGDWRTDSFNRGVRAGADQVVQQKQEKCLNDSPDECNDLGIAAAQEIAFNFCPFTSSQSATFGSPNWKRQCREVAYGVCEGAILNQVRANGCSMTTSQLRTEQNRCRRQVNSMTNNSESITTVEVTRNLRMK</sequence>
<reference evidence="2 3" key="1">
    <citation type="journal article" date="2020" name="G3 (Bethesda)">
        <title>Improved Reference Genome for Cyclotella cryptica CCMP332, a Model for Cell Wall Morphogenesis, Salinity Adaptation, and Lipid Production in Diatoms (Bacillariophyta).</title>
        <authorList>
            <person name="Roberts W.R."/>
            <person name="Downey K.M."/>
            <person name="Ruck E.C."/>
            <person name="Traller J.C."/>
            <person name="Alverson A.J."/>
        </authorList>
    </citation>
    <scope>NUCLEOTIDE SEQUENCE [LARGE SCALE GENOMIC DNA]</scope>
    <source>
        <strain evidence="2 3">CCMP332</strain>
    </source>
</reference>
<evidence type="ECO:0000313" key="2">
    <source>
        <dbReference type="EMBL" id="KAL3785166.1"/>
    </source>
</evidence>
<dbReference type="Proteomes" id="UP001516023">
    <property type="component" value="Unassembled WGS sequence"/>
</dbReference>
<name>A0ABD3PD66_9STRA</name>
<gene>
    <name evidence="2" type="ORF">HJC23_013832</name>
</gene>
<feature type="chain" id="PRO_5044785053" description="Secreted protein" evidence="1">
    <location>
        <begin position="19"/>
        <end position="209"/>
    </location>
</feature>
<organism evidence="2 3">
    <name type="scientific">Cyclotella cryptica</name>
    <dbReference type="NCBI Taxonomy" id="29204"/>
    <lineage>
        <taxon>Eukaryota</taxon>
        <taxon>Sar</taxon>
        <taxon>Stramenopiles</taxon>
        <taxon>Ochrophyta</taxon>
        <taxon>Bacillariophyta</taxon>
        <taxon>Coscinodiscophyceae</taxon>
        <taxon>Thalassiosirophycidae</taxon>
        <taxon>Stephanodiscales</taxon>
        <taxon>Stephanodiscaceae</taxon>
        <taxon>Cyclotella</taxon>
    </lineage>
</organism>
<evidence type="ECO:0000313" key="3">
    <source>
        <dbReference type="Proteomes" id="UP001516023"/>
    </source>
</evidence>
<keyword evidence="1" id="KW-0732">Signal</keyword>